<evidence type="ECO:0000313" key="3">
    <source>
        <dbReference type="Proteomes" id="UP000320672"/>
    </source>
</evidence>
<reference evidence="2 3" key="1">
    <citation type="submission" date="2019-02" db="EMBL/GenBank/DDBJ databases">
        <title>Deep-cultivation of Planctomycetes and their phenomic and genomic characterization uncovers novel biology.</title>
        <authorList>
            <person name="Wiegand S."/>
            <person name="Jogler M."/>
            <person name="Boedeker C."/>
            <person name="Pinto D."/>
            <person name="Vollmers J."/>
            <person name="Rivas-Marin E."/>
            <person name="Kohn T."/>
            <person name="Peeters S.H."/>
            <person name="Heuer A."/>
            <person name="Rast P."/>
            <person name="Oberbeckmann S."/>
            <person name="Bunk B."/>
            <person name="Jeske O."/>
            <person name="Meyerdierks A."/>
            <person name="Storesund J.E."/>
            <person name="Kallscheuer N."/>
            <person name="Luecker S."/>
            <person name="Lage O.M."/>
            <person name="Pohl T."/>
            <person name="Merkel B.J."/>
            <person name="Hornburger P."/>
            <person name="Mueller R.-W."/>
            <person name="Bruemmer F."/>
            <person name="Labrenz M."/>
            <person name="Spormann A.M."/>
            <person name="Op den Camp H."/>
            <person name="Overmann J."/>
            <person name="Amann R."/>
            <person name="Jetten M.S.M."/>
            <person name="Mascher T."/>
            <person name="Medema M.H."/>
            <person name="Devos D.P."/>
            <person name="Kaster A.-K."/>
            <person name="Ovreas L."/>
            <person name="Rohde M."/>
            <person name="Galperin M.Y."/>
            <person name="Jogler C."/>
        </authorList>
    </citation>
    <scope>NUCLEOTIDE SEQUENCE [LARGE SCALE GENOMIC DNA]</scope>
    <source>
        <strain evidence="2 3">FF011L</strain>
    </source>
</reference>
<feature type="transmembrane region" description="Helical" evidence="1">
    <location>
        <begin position="50"/>
        <end position="75"/>
    </location>
</feature>
<feature type="transmembrane region" description="Helical" evidence="1">
    <location>
        <begin position="400"/>
        <end position="419"/>
    </location>
</feature>
<feature type="transmembrane region" description="Helical" evidence="1">
    <location>
        <begin position="234"/>
        <end position="255"/>
    </location>
</feature>
<sequence length="539" mass="59369">MNPFESHPLTRESDAQGMWGWIDRTSDRVAGWLNPILIKEARQALKSKQFIITFFTLLTCTWGWTVLGIMLNAPAVYYLPSGMEMLYGYYFVLAIPMLGMVPLVAHRSLAAEIDDGTFEMLAITKLSSLRIVLGKLNSAILQMMIYFAAVVPGLAFAYLLRGVNLPTMLMMVLVIFFTALILTTLGLLLSTMASHRAWQALFMLGLVGVIVITQFIVGAVCLEGILGEDAGSEPFAWLMILAFGLVGSGCMVVLVKAAAARIAPVTENRSTGIRWSLIGLQATWVFIIILVTLYVSSDSATGMVDSEPINFGMMVLAGYWLCMGTLMLAESPEMSPRVQRDLPQTFMGRAMLLWLSPGPGTGYMFTLCTAWSGIAVLALFAFLPPFSTQSTFRASTDPPVMAIMTIGHLMLFLSFLRLWVMVTSVWLGRSFILPIISLVFLLFAGTIAPSILMIITTGAISNDYWILETSNIFWTYEEAFSGGIAMEQALLVFLLGLIGVSVNLLLFFREFDYRRTLTPARIKELATKKTSPAVAVEPE</sequence>
<dbReference type="AlphaFoldDB" id="A0A517MFF6"/>
<protein>
    <recommendedName>
        <fullName evidence="4">ABC-2 family transporter protein</fullName>
    </recommendedName>
</protein>
<name>A0A517MFF6_9BACT</name>
<feature type="transmembrane region" description="Helical" evidence="1">
    <location>
        <begin position="201"/>
        <end position="222"/>
    </location>
</feature>
<keyword evidence="1" id="KW-1133">Transmembrane helix</keyword>
<keyword evidence="3" id="KW-1185">Reference proteome</keyword>
<evidence type="ECO:0008006" key="4">
    <source>
        <dbReference type="Google" id="ProtNLM"/>
    </source>
</evidence>
<feature type="transmembrane region" description="Helical" evidence="1">
    <location>
        <begin position="489"/>
        <end position="508"/>
    </location>
</feature>
<proteinExistence type="predicted"/>
<evidence type="ECO:0000313" key="2">
    <source>
        <dbReference type="EMBL" id="QDS93621.1"/>
    </source>
</evidence>
<feature type="transmembrane region" description="Helical" evidence="1">
    <location>
        <begin position="309"/>
        <end position="329"/>
    </location>
</feature>
<feature type="transmembrane region" description="Helical" evidence="1">
    <location>
        <begin position="350"/>
        <end position="380"/>
    </location>
</feature>
<keyword evidence="1" id="KW-0472">Membrane</keyword>
<dbReference type="OrthoDB" id="5524691at2"/>
<dbReference type="KEGG" id="rml:FF011L_23940"/>
<feature type="transmembrane region" description="Helical" evidence="1">
    <location>
        <begin position="166"/>
        <end position="189"/>
    </location>
</feature>
<dbReference type="Proteomes" id="UP000320672">
    <property type="component" value="Chromosome"/>
</dbReference>
<evidence type="ECO:0000256" key="1">
    <source>
        <dbReference type="SAM" id="Phobius"/>
    </source>
</evidence>
<feature type="transmembrane region" description="Helical" evidence="1">
    <location>
        <begin position="431"/>
        <end position="455"/>
    </location>
</feature>
<dbReference type="RefSeq" id="WP_145351746.1">
    <property type="nucleotide sequence ID" value="NZ_CP036262.1"/>
</dbReference>
<gene>
    <name evidence="2" type="ORF">FF011L_23940</name>
</gene>
<feature type="transmembrane region" description="Helical" evidence="1">
    <location>
        <begin position="87"/>
        <end position="105"/>
    </location>
</feature>
<keyword evidence="1" id="KW-0812">Transmembrane</keyword>
<feature type="transmembrane region" description="Helical" evidence="1">
    <location>
        <begin position="275"/>
        <end position="297"/>
    </location>
</feature>
<organism evidence="2 3">
    <name type="scientific">Roseimaritima multifibrata</name>
    <dbReference type="NCBI Taxonomy" id="1930274"/>
    <lineage>
        <taxon>Bacteria</taxon>
        <taxon>Pseudomonadati</taxon>
        <taxon>Planctomycetota</taxon>
        <taxon>Planctomycetia</taxon>
        <taxon>Pirellulales</taxon>
        <taxon>Pirellulaceae</taxon>
        <taxon>Roseimaritima</taxon>
    </lineage>
</organism>
<dbReference type="EMBL" id="CP036262">
    <property type="protein sequence ID" value="QDS93621.1"/>
    <property type="molecule type" value="Genomic_DNA"/>
</dbReference>
<feature type="transmembrane region" description="Helical" evidence="1">
    <location>
        <begin position="139"/>
        <end position="160"/>
    </location>
</feature>
<accession>A0A517MFF6</accession>